<protein>
    <recommendedName>
        <fullName evidence="1">dTDP-4-dehydrorhamnose reductase</fullName>
        <ecNumber evidence="1">1.1.1.133</ecNumber>
    </recommendedName>
</protein>
<comment type="caution">
    <text evidence="3">The sequence shown here is derived from an EMBL/GenBank/DDBJ whole genome shotgun (WGS) entry which is preliminary data.</text>
</comment>
<feature type="domain" description="NAD-dependent epimerase/dehydratase" evidence="2">
    <location>
        <begin position="24"/>
        <end position="175"/>
    </location>
</feature>
<evidence type="ECO:0000313" key="3">
    <source>
        <dbReference type="EMBL" id="RDH90415.1"/>
    </source>
</evidence>
<gene>
    <name evidence="3" type="ORF">DIZ79_09210</name>
</gene>
<keyword evidence="1" id="KW-0560">Oxidoreductase</keyword>
<comment type="pathway">
    <text evidence="1">Carbohydrate biosynthesis; dTDP-L-rhamnose biosynthesis.</text>
</comment>
<dbReference type="SUPFAM" id="SSF51735">
    <property type="entry name" value="NAD(P)-binding Rossmann-fold domains"/>
    <property type="match status" value="1"/>
</dbReference>
<comment type="similarity">
    <text evidence="1">Belongs to the dTDP-4-dehydrorhamnose reductase family.</text>
</comment>
<comment type="cofactor">
    <cofactor evidence="1">
        <name>Mg(2+)</name>
        <dbReference type="ChEBI" id="CHEBI:18420"/>
    </cofactor>
    <text evidence="1">Binds 1 Mg(2+) ion per monomer.</text>
</comment>
<dbReference type="Pfam" id="PF01370">
    <property type="entry name" value="Epimerase"/>
    <property type="match status" value="1"/>
</dbReference>
<dbReference type="Gene3D" id="3.40.50.720">
    <property type="entry name" value="NAD(P)-binding Rossmann-like Domain"/>
    <property type="match status" value="1"/>
</dbReference>
<dbReference type="InterPro" id="IPR036291">
    <property type="entry name" value="NAD(P)-bd_dom_sf"/>
</dbReference>
<proteinExistence type="inferred from homology"/>
<dbReference type="GO" id="GO:0019305">
    <property type="term" value="P:dTDP-rhamnose biosynthetic process"/>
    <property type="evidence" value="ECO:0007669"/>
    <property type="project" value="UniProtKB-UniPathway"/>
</dbReference>
<organism evidence="3 4">
    <name type="scientific">endosymbiont of Lamellibrachia luymesi</name>
    <dbReference type="NCBI Taxonomy" id="2200907"/>
    <lineage>
        <taxon>Bacteria</taxon>
        <taxon>Pseudomonadati</taxon>
        <taxon>Pseudomonadota</taxon>
        <taxon>Gammaproteobacteria</taxon>
        <taxon>sulfur-oxidizing symbionts</taxon>
    </lineage>
</organism>
<dbReference type="Proteomes" id="UP000255508">
    <property type="component" value="Unassembled WGS sequence"/>
</dbReference>
<dbReference type="EMBL" id="QFXD01000165">
    <property type="protein sequence ID" value="RDH90415.1"/>
    <property type="molecule type" value="Genomic_DNA"/>
</dbReference>
<name>A0A370DYP5_9GAMM</name>
<dbReference type="GO" id="GO:0008831">
    <property type="term" value="F:dTDP-4-dehydrorhamnose reductase activity"/>
    <property type="evidence" value="ECO:0007669"/>
    <property type="project" value="UniProtKB-EC"/>
</dbReference>
<dbReference type="InterPro" id="IPR001509">
    <property type="entry name" value="Epimerase_deHydtase"/>
</dbReference>
<dbReference type="AlphaFoldDB" id="A0A370DYP5"/>
<sequence>MCVNACCAPTPDPTSNSMPDPQRIAVIGSTGCGGRAVVNALRAAGHQVLGISRGESNGPAPDFISDRHDTGRLRQKLAEFQPHAVVDQIAYTEDDVTSLIEALPASTRRYLFVSSAVVYGPGCDRAYRKSDSPEPEGFFAEAKLAAENAALKWAGSGRESISLRLGGLYGPGHAPLTPFGRDPALPQHLNTQESLPIPIDDQSLLQPWFATDHGALIRDLLSQPNLPALLNVAGDERFNWQTFMTTWSHACGVPAPNFAYCSEEEIKARAPATLQPYLDALLRPPVMDLDRLHHLALGNQPATPLIDGGKQVFEWMENIDG</sequence>
<comment type="function">
    <text evidence="1">Catalyzes the reduction of dTDP-6-deoxy-L-lyxo-4-hexulose to yield dTDP-L-rhamnose.</text>
</comment>
<dbReference type="EC" id="1.1.1.133" evidence="1"/>
<dbReference type="InterPro" id="IPR005913">
    <property type="entry name" value="dTDP_dehydrorham_reduct"/>
</dbReference>
<dbReference type="PANTHER" id="PTHR10491">
    <property type="entry name" value="DTDP-4-DEHYDRORHAMNOSE REDUCTASE"/>
    <property type="match status" value="1"/>
</dbReference>
<comment type="catalytic activity">
    <reaction evidence="1">
        <text>dTDP-beta-L-rhamnose + NADP(+) = dTDP-4-dehydro-beta-L-rhamnose + NADPH + H(+)</text>
        <dbReference type="Rhea" id="RHEA:21796"/>
        <dbReference type="ChEBI" id="CHEBI:15378"/>
        <dbReference type="ChEBI" id="CHEBI:57510"/>
        <dbReference type="ChEBI" id="CHEBI:57783"/>
        <dbReference type="ChEBI" id="CHEBI:58349"/>
        <dbReference type="ChEBI" id="CHEBI:62830"/>
        <dbReference type="EC" id="1.1.1.133"/>
    </reaction>
</comment>
<dbReference type="PANTHER" id="PTHR10491:SF4">
    <property type="entry name" value="METHIONINE ADENOSYLTRANSFERASE 2 SUBUNIT BETA"/>
    <property type="match status" value="1"/>
</dbReference>
<dbReference type="GO" id="GO:0006556">
    <property type="term" value="P:S-adenosylmethionine biosynthetic process"/>
    <property type="evidence" value="ECO:0007669"/>
    <property type="project" value="TreeGrafter"/>
</dbReference>
<keyword evidence="1" id="KW-0521">NADP</keyword>
<dbReference type="GO" id="GO:0048270">
    <property type="term" value="F:methionine adenosyltransferase regulator activity"/>
    <property type="evidence" value="ECO:0007669"/>
    <property type="project" value="TreeGrafter"/>
</dbReference>
<accession>A0A370DYP5</accession>
<reference evidence="3 4" key="1">
    <citation type="journal article" date="2018" name="ISME J.">
        <title>Endosymbiont genomes yield clues of tubeworm success.</title>
        <authorList>
            <person name="Li Y."/>
            <person name="Liles M.R."/>
            <person name="Halanych K.M."/>
        </authorList>
    </citation>
    <scope>NUCLEOTIDE SEQUENCE [LARGE SCALE GENOMIC DNA]</scope>
    <source>
        <strain evidence="3">A1422</strain>
    </source>
</reference>
<dbReference type="UniPathway" id="UPA00124"/>
<evidence type="ECO:0000259" key="2">
    <source>
        <dbReference type="Pfam" id="PF01370"/>
    </source>
</evidence>
<evidence type="ECO:0000256" key="1">
    <source>
        <dbReference type="RuleBase" id="RU364082"/>
    </source>
</evidence>
<dbReference type="GO" id="GO:0048269">
    <property type="term" value="C:methionine adenosyltransferase complex"/>
    <property type="evidence" value="ECO:0007669"/>
    <property type="project" value="TreeGrafter"/>
</dbReference>
<evidence type="ECO:0000313" key="4">
    <source>
        <dbReference type="Proteomes" id="UP000255508"/>
    </source>
</evidence>